<reference evidence="1 2" key="1">
    <citation type="submission" date="2016-12" db="EMBL/GenBank/DDBJ databases">
        <authorList>
            <person name="Song W.-J."/>
            <person name="Kurnit D.M."/>
        </authorList>
    </citation>
    <scope>NUCLEOTIDE SEQUENCE [LARGE SCALE GENOMIC DNA]</scope>
    <source>
        <strain evidence="1 2">IMCC3135</strain>
    </source>
</reference>
<keyword evidence="2" id="KW-1185">Reference proteome</keyword>
<proteinExistence type="predicted"/>
<organism evidence="1 2">
    <name type="scientific">Granulosicoccus antarcticus IMCC3135</name>
    <dbReference type="NCBI Taxonomy" id="1192854"/>
    <lineage>
        <taxon>Bacteria</taxon>
        <taxon>Pseudomonadati</taxon>
        <taxon>Pseudomonadota</taxon>
        <taxon>Gammaproteobacteria</taxon>
        <taxon>Chromatiales</taxon>
        <taxon>Granulosicoccaceae</taxon>
        <taxon>Granulosicoccus</taxon>
    </lineage>
</organism>
<name>A0A2Z2P0H2_9GAMM</name>
<dbReference type="AlphaFoldDB" id="A0A2Z2P0H2"/>
<dbReference type="RefSeq" id="WP_088918829.1">
    <property type="nucleotide sequence ID" value="NZ_CP018632.1"/>
</dbReference>
<dbReference type="Proteomes" id="UP000250079">
    <property type="component" value="Chromosome"/>
</dbReference>
<dbReference type="KEGG" id="gai:IMCC3135_18040"/>
<gene>
    <name evidence="1" type="ORF">IMCC3135_18040</name>
</gene>
<evidence type="ECO:0000313" key="2">
    <source>
        <dbReference type="Proteomes" id="UP000250079"/>
    </source>
</evidence>
<evidence type="ECO:0000313" key="1">
    <source>
        <dbReference type="EMBL" id="ASJ73687.1"/>
    </source>
</evidence>
<accession>A0A2Z2P0H2</accession>
<sequence>MAMETMFLLVYHVAFNYRVISRSNYKNMNIRKPFLLLFALSSSLFFQVGMAKDNPDLSTYLKADNPSGAITLAKTLDHSSAKYGDTSTDSYYSSGSPSFKLLDFTLEDCTISLFDKEIGLINVSFKGDENRDRLFNFLTESLGDGEEVYDDGDASYRWLGKDEFYYELVYADYSETYYLSISNDVYRNFKESYGG</sequence>
<dbReference type="EMBL" id="CP018632">
    <property type="protein sequence ID" value="ASJ73687.1"/>
    <property type="molecule type" value="Genomic_DNA"/>
</dbReference>
<protein>
    <submittedName>
        <fullName evidence="1">Uncharacterized protein</fullName>
    </submittedName>
</protein>
<dbReference type="OrthoDB" id="9864194at2"/>